<name>A0A2S3V102_9HYPH</name>
<keyword evidence="1" id="KW-0732">Signal</keyword>
<dbReference type="PANTHER" id="PTHR30006:SF2">
    <property type="entry name" value="ABC TRANSPORTER SUBSTRATE-BINDING PROTEIN"/>
    <property type="match status" value="1"/>
</dbReference>
<dbReference type="GO" id="GO:0030288">
    <property type="term" value="C:outer membrane-bounded periplasmic space"/>
    <property type="evidence" value="ECO:0007669"/>
    <property type="project" value="TreeGrafter"/>
</dbReference>
<dbReference type="RefSeq" id="WP_103220288.1">
    <property type="nucleotide sequence ID" value="NZ_PPCN01000001.1"/>
</dbReference>
<sequence length="347" mass="37134">MSRRNTITRRNALKLGAAAVGTLAMPAIGRAQSKEMIVGCAGGHVGWMEKAVLPLFEAKYDCKIILEGTKSSVNLEKMRSNKDQPYLSVVMMDDPVLIQAVEENLIEKLDPGAVSNMSAIKPDAIHMDGMWANYQQPWCGVAFNTGSVGDVPSWGALWDPAYKGKVIIPSLQNTEGLWTLFFAAQLATGKPLEEAQYDIDAAFGKLAELKPNLLTIYTKMPPSFNLLEQGEASLLAGSFSSIAIPRKLEGAPVDLAAPKEGVGAMPSGIARVTGGPEEELAAAFINEMLGPDLQGAMIKETFALPTNTGVAAGDGVPTDVKAFSPDWGAVAANRRAWIERFDREIAV</sequence>
<reference evidence="2 3" key="1">
    <citation type="submission" date="2018-01" db="EMBL/GenBank/DDBJ databases">
        <title>Genomic Encyclopedia of Archaeal and Bacterial Type Strains, Phase II (KMG-II): from individual species to whole genera.</title>
        <authorList>
            <person name="Goeker M."/>
        </authorList>
    </citation>
    <scope>NUCLEOTIDE SEQUENCE [LARGE SCALE GENOMIC DNA]</scope>
    <source>
        <strain evidence="2 3">DSM 17023</strain>
    </source>
</reference>
<dbReference type="Gene3D" id="3.40.190.10">
    <property type="entry name" value="Periplasmic binding protein-like II"/>
    <property type="match status" value="2"/>
</dbReference>
<evidence type="ECO:0000256" key="1">
    <source>
        <dbReference type="ARBA" id="ARBA00022729"/>
    </source>
</evidence>
<dbReference type="GO" id="GO:0030976">
    <property type="term" value="F:thiamine pyrophosphate binding"/>
    <property type="evidence" value="ECO:0007669"/>
    <property type="project" value="TreeGrafter"/>
</dbReference>
<proteinExistence type="predicted"/>
<dbReference type="InterPro" id="IPR006311">
    <property type="entry name" value="TAT_signal"/>
</dbReference>
<dbReference type="GO" id="GO:0015888">
    <property type="term" value="P:thiamine transport"/>
    <property type="evidence" value="ECO:0007669"/>
    <property type="project" value="TreeGrafter"/>
</dbReference>
<comment type="caution">
    <text evidence="2">The sequence shown here is derived from an EMBL/GenBank/DDBJ whole genome shotgun (WGS) entry which is preliminary data.</text>
</comment>
<dbReference type="Proteomes" id="UP000236959">
    <property type="component" value="Unassembled WGS sequence"/>
</dbReference>
<dbReference type="PROSITE" id="PS51318">
    <property type="entry name" value="TAT"/>
    <property type="match status" value="1"/>
</dbReference>
<organism evidence="2 3">
    <name type="scientific">Roseibium marinum</name>
    <dbReference type="NCBI Taxonomy" id="281252"/>
    <lineage>
        <taxon>Bacteria</taxon>
        <taxon>Pseudomonadati</taxon>
        <taxon>Pseudomonadota</taxon>
        <taxon>Alphaproteobacteria</taxon>
        <taxon>Hyphomicrobiales</taxon>
        <taxon>Stappiaceae</taxon>
        <taxon>Roseibium</taxon>
    </lineage>
</organism>
<dbReference type="EMBL" id="PPCN01000001">
    <property type="protein sequence ID" value="POF33595.1"/>
    <property type="molecule type" value="Genomic_DNA"/>
</dbReference>
<dbReference type="Pfam" id="PF13343">
    <property type="entry name" value="SBP_bac_6"/>
    <property type="match status" value="1"/>
</dbReference>
<dbReference type="PANTHER" id="PTHR30006">
    <property type="entry name" value="THIAMINE-BINDING PERIPLASMIC PROTEIN-RELATED"/>
    <property type="match status" value="1"/>
</dbReference>
<evidence type="ECO:0000313" key="2">
    <source>
        <dbReference type="EMBL" id="POF33595.1"/>
    </source>
</evidence>
<dbReference type="GO" id="GO:0030975">
    <property type="term" value="F:thiamine binding"/>
    <property type="evidence" value="ECO:0007669"/>
    <property type="project" value="TreeGrafter"/>
</dbReference>
<dbReference type="OrthoDB" id="9766989at2"/>
<evidence type="ECO:0000313" key="3">
    <source>
        <dbReference type="Proteomes" id="UP000236959"/>
    </source>
</evidence>
<keyword evidence="3" id="KW-1185">Reference proteome</keyword>
<gene>
    <name evidence="2" type="ORF">CLV41_10143</name>
</gene>
<protein>
    <submittedName>
        <fullName evidence="2">Putative spermidine/putrescine transport system substrate-binding protein</fullName>
    </submittedName>
</protein>
<dbReference type="AlphaFoldDB" id="A0A2S3V102"/>
<dbReference type="SUPFAM" id="SSF53850">
    <property type="entry name" value="Periplasmic binding protein-like II"/>
    <property type="match status" value="1"/>
</dbReference>
<accession>A0A2S3V102</accession>